<dbReference type="Gene3D" id="3.90.1170.40">
    <property type="entry name" value="Molybdopterin biosynthesis MoaE subunit"/>
    <property type="match status" value="1"/>
</dbReference>
<sequence>MSIRIQVEAFDAGAELNALHAANLGIGAVVSFVGYVRDFNDGQAVAGMLLEHYPGMTEKALAKIEVEARERWPLLTVEIIHRVGVLEPGEPIVFVGTSSAHRQAAFDACAFIMDYLKTRAPFWKKERTPEGERWVEGRCSDQQAAQRWDKF</sequence>
<evidence type="ECO:0000256" key="3">
    <source>
        <dbReference type="ARBA" id="ARBA00011950"/>
    </source>
</evidence>
<comment type="catalytic activity">
    <reaction evidence="12">
        <text>2 [molybdopterin-synthase sulfur-carrier protein]-C-terminal-Gly-aminoethanethioate + cyclic pyranopterin phosphate + H2O = molybdopterin + 2 [molybdopterin-synthase sulfur-carrier protein]-C-terminal Gly-Gly + 2 H(+)</text>
        <dbReference type="Rhea" id="RHEA:26333"/>
        <dbReference type="Rhea" id="RHEA-COMP:12202"/>
        <dbReference type="Rhea" id="RHEA-COMP:19907"/>
        <dbReference type="ChEBI" id="CHEBI:15377"/>
        <dbReference type="ChEBI" id="CHEBI:15378"/>
        <dbReference type="ChEBI" id="CHEBI:58698"/>
        <dbReference type="ChEBI" id="CHEBI:59648"/>
        <dbReference type="ChEBI" id="CHEBI:90778"/>
        <dbReference type="ChEBI" id="CHEBI:232372"/>
        <dbReference type="EC" id="2.8.1.12"/>
    </reaction>
</comment>
<dbReference type="InterPro" id="IPR003448">
    <property type="entry name" value="Mopterin_biosynth_MoaE"/>
</dbReference>
<gene>
    <name evidence="13" type="ORF">HNP49_001616</name>
</gene>
<evidence type="ECO:0000256" key="7">
    <source>
        <dbReference type="ARBA" id="ARBA00026066"/>
    </source>
</evidence>
<keyword evidence="6" id="KW-0501">Molybdenum cofactor biosynthesis</keyword>
<dbReference type="GO" id="GO:0006777">
    <property type="term" value="P:Mo-molybdopterin cofactor biosynthetic process"/>
    <property type="evidence" value="ECO:0007669"/>
    <property type="project" value="UniProtKB-KW"/>
</dbReference>
<evidence type="ECO:0000256" key="6">
    <source>
        <dbReference type="ARBA" id="ARBA00023150"/>
    </source>
</evidence>
<comment type="subunit">
    <text evidence="7">Heterotetramer of 2 MoaD subunits and 2 MoaE subunits. Also stable as homodimer. The enzyme changes between these two forms during catalysis.</text>
</comment>
<proteinExistence type="inferred from homology"/>
<evidence type="ECO:0000256" key="11">
    <source>
        <dbReference type="ARBA" id="ARBA00032474"/>
    </source>
</evidence>
<name>A0A7X0BUG7_9PSED</name>
<protein>
    <recommendedName>
        <fullName evidence="4">Molybdopterin synthase catalytic subunit</fullName>
        <ecNumber evidence="3">2.8.1.12</ecNumber>
    </recommendedName>
    <alternativeName>
        <fullName evidence="10">MPT synthase subunit 2</fullName>
    </alternativeName>
    <alternativeName>
        <fullName evidence="8">Molybdenum cofactor biosynthesis protein E</fullName>
    </alternativeName>
    <alternativeName>
        <fullName evidence="9">Molybdopterin-converting factor large subunit</fullName>
    </alternativeName>
    <alternativeName>
        <fullName evidence="11">Molybdopterin-converting factor subunit 2</fullName>
    </alternativeName>
</protein>
<dbReference type="AlphaFoldDB" id="A0A7X0BUG7"/>
<dbReference type="InterPro" id="IPR036563">
    <property type="entry name" value="MoaE_sf"/>
</dbReference>
<dbReference type="UniPathway" id="UPA00344"/>
<accession>A0A7X0BUG7</accession>
<dbReference type="EC" id="2.8.1.12" evidence="3"/>
<dbReference type="SUPFAM" id="SSF54690">
    <property type="entry name" value="Molybdopterin synthase subunit MoaE"/>
    <property type="match status" value="1"/>
</dbReference>
<dbReference type="EMBL" id="JACHLL010000002">
    <property type="protein sequence ID" value="MBB6341459.1"/>
    <property type="molecule type" value="Genomic_DNA"/>
</dbReference>
<keyword evidence="14" id="KW-1185">Reference proteome</keyword>
<evidence type="ECO:0000313" key="14">
    <source>
        <dbReference type="Proteomes" id="UP000557193"/>
    </source>
</evidence>
<dbReference type="Proteomes" id="UP000557193">
    <property type="component" value="Unassembled WGS sequence"/>
</dbReference>
<comment type="similarity">
    <text evidence="2">Belongs to the MoaE family.</text>
</comment>
<evidence type="ECO:0000256" key="5">
    <source>
        <dbReference type="ARBA" id="ARBA00022679"/>
    </source>
</evidence>
<dbReference type="Pfam" id="PF02391">
    <property type="entry name" value="MoaE"/>
    <property type="match status" value="1"/>
</dbReference>
<evidence type="ECO:0000256" key="12">
    <source>
        <dbReference type="ARBA" id="ARBA00049878"/>
    </source>
</evidence>
<organism evidence="13 14">
    <name type="scientific">Pseudomonas fluvialis</name>
    <dbReference type="NCBI Taxonomy" id="1793966"/>
    <lineage>
        <taxon>Bacteria</taxon>
        <taxon>Pseudomonadati</taxon>
        <taxon>Pseudomonadota</taxon>
        <taxon>Gammaproteobacteria</taxon>
        <taxon>Pseudomonadales</taxon>
        <taxon>Pseudomonadaceae</taxon>
        <taxon>Pseudomonas</taxon>
    </lineage>
</organism>
<keyword evidence="5 13" id="KW-0808">Transferase</keyword>
<evidence type="ECO:0000256" key="1">
    <source>
        <dbReference type="ARBA" id="ARBA00005046"/>
    </source>
</evidence>
<comment type="caution">
    <text evidence="13">The sequence shown here is derived from an EMBL/GenBank/DDBJ whole genome shotgun (WGS) entry which is preliminary data.</text>
</comment>
<dbReference type="CDD" id="cd00756">
    <property type="entry name" value="MoaE"/>
    <property type="match status" value="1"/>
</dbReference>
<evidence type="ECO:0000313" key="13">
    <source>
        <dbReference type="EMBL" id="MBB6341459.1"/>
    </source>
</evidence>
<dbReference type="NCBIfam" id="NF007959">
    <property type="entry name" value="PRK10678.1"/>
    <property type="match status" value="1"/>
</dbReference>
<dbReference type="FunFam" id="3.90.1170.40:FF:000001">
    <property type="entry name" value="Molybdopterin synthase catalytic subunit MoaE"/>
    <property type="match status" value="1"/>
</dbReference>
<reference evidence="13 14" key="1">
    <citation type="submission" date="2020-08" db="EMBL/GenBank/DDBJ databases">
        <title>Functional genomics of gut bacteria from endangered species of beetles.</title>
        <authorList>
            <person name="Carlos-Shanley C."/>
        </authorList>
    </citation>
    <scope>NUCLEOTIDE SEQUENCE [LARGE SCALE GENOMIC DNA]</scope>
    <source>
        <strain evidence="13 14">S00202</strain>
    </source>
</reference>
<evidence type="ECO:0000256" key="2">
    <source>
        <dbReference type="ARBA" id="ARBA00005426"/>
    </source>
</evidence>
<dbReference type="RefSeq" id="WP_184682200.1">
    <property type="nucleotide sequence ID" value="NZ_JACHLL010000002.1"/>
</dbReference>
<dbReference type="PANTHER" id="PTHR23404">
    <property type="entry name" value="MOLYBDOPTERIN SYNTHASE RELATED"/>
    <property type="match status" value="1"/>
</dbReference>
<comment type="pathway">
    <text evidence="1">Cofactor biosynthesis; molybdopterin biosynthesis.</text>
</comment>
<evidence type="ECO:0000256" key="4">
    <source>
        <dbReference type="ARBA" id="ARBA00013858"/>
    </source>
</evidence>
<evidence type="ECO:0000256" key="9">
    <source>
        <dbReference type="ARBA" id="ARBA00030407"/>
    </source>
</evidence>
<evidence type="ECO:0000256" key="10">
    <source>
        <dbReference type="ARBA" id="ARBA00030781"/>
    </source>
</evidence>
<dbReference type="GO" id="GO:0030366">
    <property type="term" value="F:molybdopterin synthase activity"/>
    <property type="evidence" value="ECO:0007669"/>
    <property type="project" value="UniProtKB-EC"/>
</dbReference>
<evidence type="ECO:0000256" key="8">
    <source>
        <dbReference type="ARBA" id="ARBA00029745"/>
    </source>
</evidence>